<evidence type="ECO:0000313" key="1">
    <source>
        <dbReference type="EMBL" id="QIM15444.1"/>
    </source>
</evidence>
<dbReference type="Proteomes" id="UP000501387">
    <property type="component" value="Chromosome"/>
</dbReference>
<sequence>MNQFRLTTRLQTSPRLVRRGSARVVTAVPNPTKEPAPAGAPVPVPWRIVKRSDTGVIEVENCGGAPLHSVRFALAGGGLLGLSLPRSVLPGERLRVVVRGRDAEWSRSAPDAMLVMRWFQSDGTELLWPISL</sequence>
<evidence type="ECO:0000313" key="2">
    <source>
        <dbReference type="Proteomes" id="UP000501387"/>
    </source>
</evidence>
<dbReference type="EMBL" id="CP049934">
    <property type="protein sequence ID" value="QIM15444.1"/>
    <property type="molecule type" value="Genomic_DNA"/>
</dbReference>
<reference evidence="1 2" key="1">
    <citation type="submission" date="2020-03" db="EMBL/GenBank/DDBJ databases">
        <title>Leucobacter sp. nov., isolated from beetles.</title>
        <authorList>
            <person name="Hyun D.-W."/>
            <person name="Bae J.-W."/>
        </authorList>
    </citation>
    <scope>NUCLEOTIDE SEQUENCE [LARGE SCALE GENOMIC DNA]</scope>
    <source>
        <strain evidence="1 2">HDW9B</strain>
    </source>
</reference>
<dbReference type="KEGG" id="lins:G7067_01910"/>
<proteinExistence type="predicted"/>
<dbReference type="RefSeq" id="WP_166321535.1">
    <property type="nucleotide sequence ID" value="NZ_CP049934.1"/>
</dbReference>
<organism evidence="1 2">
    <name type="scientific">Leucobacter insecticola</name>
    <dbReference type="NCBI Taxonomy" id="2714934"/>
    <lineage>
        <taxon>Bacteria</taxon>
        <taxon>Bacillati</taxon>
        <taxon>Actinomycetota</taxon>
        <taxon>Actinomycetes</taxon>
        <taxon>Micrococcales</taxon>
        <taxon>Microbacteriaceae</taxon>
        <taxon>Leucobacter</taxon>
    </lineage>
</organism>
<dbReference type="AlphaFoldDB" id="A0A6G8FGF6"/>
<protein>
    <submittedName>
        <fullName evidence="1">Uncharacterized protein</fullName>
    </submittedName>
</protein>
<keyword evidence="2" id="KW-1185">Reference proteome</keyword>
<name>A0A6G8FGF6_9MICO</name>
<accession>A0A6G8FGF6</accession>
<gene>
    <name evidence="1" type="ORF">G7067_01910</name>
</gene>